<protein>
    <submittedName>
        <fullName evidence="2">Uncharacterized protein</fullName>
    </submittedName>
</protein>
<dbReference type="Gramene" id="ONK80750">
    <property type="protein sequence ID" value="ONK80750"/>
    <property type="gene ID" value="A4U43_C01F21300"/>
</dbReference>
<reference evidence="3" key="1">
    <citation type="journal article" date="2017" name="Nat. Commun.">
        <title>The asparagus genome sheds light on the origin and evolution of a young Y chromosome.</title>
        <authorList>
            <person name="Harkess A."/>
            <person name="Zhou J."/>
            <person name="Xu C."/>
            <person name="Bowers J.E."/>
            <person name="Van der Hulst R."/>
            <person name="Ayyampalayam S."/>
            <person name="Mercati F."/>
            <person name="Riccardi P."/>
            <person name="McKain M.R."/>
            <person name="Kakrana A."/>
            <person name="Tang H."/>
            <person name="Ray J."/>
            <person name="Groenendijk J."/>
            <person name="Arikit S."/>
            <person name="Mathioni S.M."/>
            <person name="Nakano M."/>
            <person name="Shan H."/>
            <person name="Telgmann-Rauber A."/>
            <person name="Kanno A."/>
            <person name="Yue Z."/>
            <person name="Chen H."/>
            <person name="Li W."/>
            <person name="Chen Y."/>
            <person name="Xu X."/>
            <person name="Zhang Y."/>
            <person name="Luo S."/>
            <person name="Chen H."/>
            <person name="Gao J."/>
            <person name="Mao Z."/>
            <person name="Pires J.C."/>
            <person name="Luo M."/>
            <person name="Kudrna D."/>
            <person name="Wing R.A."/>
            <person name="Meyers B.C."/>
            <person name="Yi K."/>
            <person name="Kong H."/>
            <person name="Lavrijsen P."/>
            <person name="Sunseri F."/>
            <person name="Falavigna A."/>
            <person name="Ye Y."/>
            <person name="Leebens-Mack J.H."/>
            <person name="Chen G."/>
        </authorList>
    </citation>
    <scope>NUCLEOTIDE SEQUENCE [LARGE SCALE GENOMIC DNA]</scope>
    <source>
        <strain evidence="3">cv. DH0086</strain>
    </source>
</reference>
<sequence>MTGEVAASLEGEGAHDEEGACLRRYGKENGGEEALTVNEGGVWWLGGRLSAAASVMEESAEAGLRLRDSGEGAGKRLALLALLLA</sequence>
<gene>
    <name evidence="2" type="ORF">A4U43_C01F21300</name>
</gene>
<dbReference type="EMBL" id="CM007381">
    <property type="protein sequence ID" value="ONK80750.1"/>
    <property type="molecule type" value="Genomic_DNA"/>
</dbReference>
<dbReference type="AlphaFoldDB" id="A0A5P1FVG7"/>
<feature type="region of interest" description="Disordered" evidence="1">
    <location>
        <begin position="1"/>
        <end position="20"/>
    </location>
</feature>
<evidence type="ECO:0000313" key="2">
    <source>
        <dbReference type="EMBL" id="ONK80750.1"/>
    </source>
</evidence>
<evidence type="ECO:0000313" key="3">
    <source>
        <dbReference type="Proteomes" id="UP000243459"/>
    </source>
</evidence>
<evidence type="ECO:0000256" key="1">
    <source>
        <dbReference type="SAM" id="MobiDB-lite"/>
    </source>
</evidence>
<name>A0A5P1FVG7_ASPOF</name>
<keyword evidence="3" id="KW-1185">Reference proteome</keyword>
<proteinExistence type="predicted"/>
<organism evidence="2 3">
    <name type="scientific">Asparagus officinalis</name>
    <name type="common">Garden asparagus</name>
    <dbReference type="NCBI Taxonomy" id="4686"/>
    <lineage>
        <taxon>Eukaryota</taxon>
        <taxon>Viridiplantae</taxon>
        <taxon>Streptophyta</taxon>
        <taxon>Embryophyta</taxon>
        <taxon>Tracheophyta</taxon>
        <taxon>Spermatophyta</taxon>
        <taxon>Magnoliopsida</taxon>
        <taxon>Liliopsida</taxon>
        <taxon>Asparagales</taxon>
        <taxon>Asparagaceae</taxon>
        <taxon>Asparagoideae</taxon>
        <taxon>Asparagus</taxon>
    </lineage>
</organism>
<dbReference type="Proteomes" id="UP000243459">
    <property type="component" value="Chromosome 1"/>
</dbReference>
<accession>A0A5P1FVG7</accession>